<dbReference type="InterPro" id="IPR001279">
    <property type="entry name" value="Metallo-B-lactamas"/>
</dbReference>
<sequence>MTLPSRKHDGPLKTPLRETAKVAGVLGVLGVGVLVGSTDWLAAFGARPSGERLQRIIRSPQWRGSAKDGAFENSVPTAKMLPNSMLNTAWRQVAGGEQRTPPKAIPVRRLTRADFTQPPPSGLRATWLGHATTLVEIDGARVLLDPVWAERASPSRLVGPSRFHAPPLPIGDVPPLDAVVISHDHYDHLDMDAVRALANDPNQPCLRFVVPLGVGAHLERWGVAPARIVELDWGESAKVGGINASLSITATPARHYSGRGLGRDNQTLWASFVIAGTTSQGGSHRVFYSGDTGAFDGFTKLGKQHGPFDLTIVKMGAYGPTWPDIHLTPEQAVAVHQQVGGRMLLPVHWGTFNLAFHPWEEPAEHVLEAARVAGVRVVLPRPGEPVEPDASPATLPEPIDAWWRQVVSIR</sequence>
<dbReference type="GO" id="GO:0005737">
    <property type="term" value="C:cytoplasm"/>
    <property type="evidence" value="ECO:0007669"/>
    <property type="project" value="TreeGrafter"/>
</dbReference>
<evidence type="ECO:0000256" key="1">
    <source>
        <dbReference type="SAM" id="Phobius"/>
    </source>
</evidence>
<feature type="transmembrane region" description="Helical" evidence="1">
    <location>
        <begin position="20"/>
        <end position="46"/>
    </location>
</feature>
<name>A0A1I5UM84_9SPHN</name>
<evidence type="ECO:0000313" key="3">
    <source>
        <dbReference type="EMBL" id="SFP96441.1"/>
    </source>
</evidence>
<accession>A0A1I5UM84</accession>
<dbReference type="Proteomes" id="UP000199586">
    <property type="component" value="Unassembled WGS sequence"/>
</dbReference>
<dbReference type="Gene3D" id="3.60.15.10">
    <property type="entry name" value="Ribonuclease Z/Hydroxyacylglutathione hydrolase-like"/>
    <property type="match status" value="1"/>
</dbReference>
<evidence type="ECO:0000259" key="2">
    <source>
        <dbReference type="Pfam" id="PF12706"/>
    </source>
</evidence>
<gene>
    <name evidence="3" type="ORF">SAMN04488241_1133</name>
</gene>
<reference evidence="4" key="1">
    <citation type="submission" date="2016-10" db="EMBL/GenBank/DDBJ databases">
        <authorList>
            <person name="Varghese N."/>
            <person name="Submissions S."/>
        </authorList>
    </citation>
    <scope>NUCLEOTIDE SEQUENCE [LARGE SCALE GENOMIC DNA]</scope>
    <source>
        <strain evidence="4">CGMCC 1.9113</strain>
    </source>
</reference>
<dbReference type="InterPro" id="IPR036866">
    <property type="entry name" value="RibonucZ/Hydroxyglut_hydro"/>
</dbReference>
<dbReference type="PANTHER" id="PTHR15032">
    <property type="entry name" value="N-ACYL-PHOSPHATIDYLETHANOLAMINE-HYDROLYZING PHOSPHOLIPASE D"/>
    <property type="match status" value="1"/>
</dbReference>
<dbReference type="STRING" id="634430.SAMN04488241_1133"/>
<proteinExistence type="predicted"/>
<dbReference type="EMBL" id="FOXP01000013">
    <property type="protein sequence ID" value="SFP96441.1"/>
    <property type="molecule type" value="Genomic_DNA"/>
</dbReference>
<keyword evidence="1" id="KW-0472">Membrane</keyword>
<dbReference type="SUPFAM" id="SSF56281">
    <property type="entry name" value="Metallo-hydrolase/oxidoreductase"/>
    <property type="match status" value="1"/>
</dbReference>
<keyword evidence="1" id="KW-0812">Transmembrane</keyword>
<evidence type="ECO:0000313" key="4">
    <source>
        <dbReference type="Proteomes" id="UP000199586"/>
    </source>
</evidence>
<dbReference type="AlphaFoldDB" id="A0A1I5UM84"/>
<protein>
    <submittedName>
        <fullName evidence="3">L-ascorbate metabolism protein UlaG, beta-lactamase superfamily</fullName>
    </submittedName>
</protein>
<dbReference type="PANTHER" id="PTHR15032:SF4">
    <property type="entry name" value="N-ACYL-PHOSPHATIDYLETHANOLAMINE-HYDROLYZING PHOSPHOLIPASE D"/>
    <property type="match status" value="1"/>
</dbReference>
<feature type="domain" description="Metallo-beta-lactamase" evidence="2">
    <location>
        <begin position="141"/>
        <end position="349"/>
    </location>
</feature>
<keyword evidence="4" id="KW-1185">Reference proteome</keyword>
<organism evidence="3 4">
    <name type="scientific">Sphingomonas rubra</name>
    <dbReference type="NCBI Taxonomy" id="634430"/>
    <lineage>
        <taxon>Bacteria</taxon>
        <taxon>Pseudomonadati</taxon>
        <taxon>Pseudomonadota</taxon>
        <taxon>Alphaproteobacteria</taxon>
        <taxon>Sphingomonadales</taxon>
        <taxon>Sphingomonadaceae</taxon>
        <taxon>Sphingomonas</taxon>
    </lineage>
</organism>
<dbReference type="OrthoDB" id="9805728at2"/>
<keyword evidence="1" id="KW-1133">Transmembrane helix</keyword>
<dbReference type="Pfam" id="PF12706">
    <property type="entry name" value="Lactamase_B_2"/>
    <property type="match status" value="1"/>
</dbReference>